<gene>
    <name evidence="3" type="ORF">ACFORG_10510</name>
</gene>
<name>A0ABV7TF14_9RHOB</name>
<dbReference type="GO" id="GO:0003677">
    <property type="term" value="F:DNA binding"/>
    <property type="evidence" value="ECO:0007669"/>
    <property type="project" value="UniProtKB-KW"/>
</dbReference>
<keyword evidence="1" id="KW-0472">Membrane</keyword>
<feature type="transmembrane region" description="Helical" evidence="1">
    <location>
        <begin position="26"/>
        <end position="45"/>
    </location>
</feature>
<comment type="caution">
    <text evidence="3">The sequence shown here is derived from an EMBL/GenBank/DDBJ whole genome shotgun (WGS) entry which is preliminary data.</text>
</comment>
<dbReference type="Pfam" id="PF04397">
    <property type="entry name" value="LytTR"/>
    <property type="match status" value="1"/>
</dbReference>
<dbReference type="Proteomes" id="UP001595629">
    <property type="component" value="Unassembled WGS sequence"/>
</dbReference>
<dbReference type="EMBL" id="JBHRXI010000010">
    <property type="protein sequence ID" value="MFC3614191.1"/>
    <property type="molecule type" value="Genomic_DNA"/>
</dbReference>
<dbReference type="PROSITE" id="PS50930">
    <property type="entry name" value="HTH_LYTTR"/>
    <property type="match status" value="1"/>
</dbReference>
<evidence type="ECO:0000256" key="1">
    <source>
        <dbReference type="SAM" id="Phobius"/>
    </source>
</evidence>
<evidence type="ECO:0000313" key="3">
    <source>
        <dbReference type="EMBL" id="MFC3614191.1"/>
    </source>
</evidence>
<proteinExistence type="predicted"/>
<feature type="domain" description="HTH LytTR-type" evidence="2">
    <location>
        <begin position="142"/>
        <end position="230"/>
    </location>
</feature>
<organism evidence="3 4">
    <name type="scientific">Lutimaribacter marinistellae</name>
    <dbReference type="NCBI Taxonomy" id="1820329"/>
    <lineage>
        <taxon>Bacteria</taxon>
        <taxon>Pseudomonadati</taxon>
        <taxon>Pseudomonadota</taxon>
        <taxon>Alphaproteobacteria</taxon>
        <taxon>Rhodobacterales</taxon>
        <taxon>Roseobacteraceae</taxon>
        <taxon>Lutimaribacter</taxon>
    </lineage>
</organism>
<keyword evidence="4" id="KW-1185">Reference proteome</keyword>
<protein>
    <submittedName>
        <fullName evidence="3">LytTR family DNA-binding domain-containing protein</fullName>
    </submittedName>
</protein>
<keyword evidence="3" id="KW-0238">DNA-binding</keyword>
<keyword evidence="1" id="KW-0812">Transmembrane</keyword>
<feature type="transmembrane region" description="Helical" evidence="1">
    <location>
        <begin position="99"/>
        <end position="122"/>
    </location>
</feature>
<feature type="transmembrane region" description="Helical" evidence="1">
    <location>
        <begin position="65"/>
        <end position="87"/>
    </location>
</feature>
<accession>A0ABV7TF14</accession>
<keyword evidence="1" id="KW-1133">Transmembrane helix</keyword>
<reference evidence="4" key="1">
    <citation type="journal article" date="2019" name="Int. J. Syst. Evol. Microbiol.">
        <title>The Global Catalogue of Microorganisms (GCM) 10K type strain sequencing project: providing services to taxonomists for standard genome sequencing and annotation.</title>
        <authorList>
            <consortium name="The Broad Institute Genomics Platform"/>
            <consortium name="The Broad Institute Genome Sequencing Center for Infectious Disease"/>
            <person name="Wu L."/>
            <person name="Ma J."/>
        </authorList>
    </citation>
    <scope>NUCLEOTIDE SEQUENCE [LARGE SCALE GENOMIC DNA]</scope>
    <source>
        <strain evidence="4">KCTC 42911</strain>
    </source>
</reference>
<sequence length="230" mass="25434">MPGFICGFALAATVDPFDVVQLSFPGLMVFWLLVMILAALSAGAAQRIVSRILPSQHRMLHDLSIALGIFVLFTPFLWLLVAIVVWSARGNVFPGLTEIGSYGVIAASGMILLKAAVPSAAAEKPQDSPRLKRRLADDFRGEILRLTVEDHSVRVVTTEGTHVIRMRFSDAIDEMEPVRGYCTHRSHWVSEKAIESVERQSGRVSLRLCNGDLVPVSRKYRPELERLGVI</sequence>
<dbReference type="RefSeq" id="WP_386735381.1">
    <property type="nucleotide sequence ID" value="NZ_JBHRXI010000010.1"/>
</dbReference>
<evidence type="ECO:0000313" key="4">
    <source>
        <dbReference type="Proteomes" id="UP001595629"/>
    </source>
</evidence>
<dbReference type="Gene3D" id="2.40.50.1020">
    <property type="entry name" value="LytTr DNA-binding domain"/>
    <property type="match status" value="1"/>
</dbReference>
<evidence type="ECO:0000259" key="2">
    <source>
        <dbReference type="PROSITE" id="PS50930"/>
    </source>
</evidence>
<dbReference type="SMART" id="SM00850">
    <property type="entry name" value="LytTR"/>
    <property type="match status" value="1"/>
</dbReference>
<dbReference type="InterPro" id="IPR007492">
    <property type="entry name" value="LytTR_DNA-bd_dom"/>
</dbReference>